<evidence type="ECO:0000256" key="1">
    <source>
        <dbReference type="SAM" id="MobiDB-lite"/>
    </source>
</evidence>
<organism evidence="2 3">
    <name type="scientific">Coccidioides immitis (strain RS)</name>
    <name type="common">Valley fever fungus</name>
    <dbReference type="NCBI Taxonomy" id="246410"/>
    <lineage>
        <taxon>Eukaryota</taxon>
        <taxon>Fungi</taxon>
        <taxon>Dikarya</taxon>
        <taxon>Ascomycota</taxon>
        <taxon>Pezizomycotina</taxon>
        <taxon>Eurotiomycetes</taxon>
        <taxon>Eurotiomycetidae</taxon>
        <taxon>Onygenales</taxon>
        <taxon>Onygenaceae</taxon>
        <taxon>Coccidioides</taxon>
    </lineage>
</organism>
<dbReference type="InParanoid" id="A0A0E1RUS1"/>
<evidence type="ECO:0000313" key="3">
    <source>
        <dbReference type="Proteomes" id="UP000001261"/>
    </source>
</evidence>
<feature type="compositionally biased region" description="Polar residues" evidence="1">
    <location>
        <begin position="1"/>
        <end position="11"/>
    </location>
</feature>
<dbReference type="VEuPathDB" id="FungiDB:CIMG_13613"/>
<proteinExistence type="predicted"/>
<dbReference type="OMA" id="WRTIWPL"/>
<reference evidence="3" key="1">
    <citation type="journal article" date="2009" name="Genome Res.">
        <title>Comparative genomic analyses of the human fungal pathogens Coccidioides and their relatives.</title>
        <authorList>
            <person name="Sharpton T.J."/>
            <person name="Stajich J.E."/>
            <person name="Rounsley S.D."/>
            <person name="Gardner M.J."/>
            <person name="Wortman J.R."/>
            <person name="Jordar V.S."/>
            <person name="Maiti R."/>
            <person name="Kodira C.D."/>
            <person name="Neafsey D.E."/>
            <person name="Zeng Q."/>
            <person name="Hung C.-Y."/>
            <person name="McMahan C."/>
            <person name="Muszewska A."/>
            <person name="Grynberg M."/>
            <person name="Mandel M.A."/>
            <person name="Kellner E.M."/>
            <person name="Barker B.M."/>
            <person name="Galgiani J.N."/>
            <person name="Orbach M.J."/>
            <person name="Kirkland T.N."/>
            <person name="Cole G.T."/>
            <person name="Henn M.R."/>
            <person name="Birren B.W."/>
            <person name="Taylor J.W."/>
        </authorList>
    </citation>
    <scope>NUCLEOTIDE SEQUENCE [LARGE SCALE GENOMIC DNA]</scope>
    <source>
        <strain evidence="3">RS</strain>
    </source>
</reference>
<dbReference type="KEGG" id="cim:CIMG_13613"/>
<sequence length="78" mass="8298">MSSKAWLSSGTDEPVNPGVPSVPTGSWRTIWPLGKDGLPRSTIQILPAGRTLPGNPLSLQLSRSGSLSRLILDDGFQE</sequence>
<name>A0A0E1RUS1_COCIM</name>
<gene>
    <name evidence="2" type="ORF">CIMG_13613</name>
</gene>
<protein>
    <submittedName>
        <fullName evidence="2">Uncharacterized protein</fullName>
    </submittedName>
</protein>
<dbReference type="AlphaFoldDB" id="A0A0E1RUS1"/>
<dbReference type="RefSeq" id="XP_001239875.1">
    <property type="nucleotide sequence ID" value="XM_001239874.1"/>
</dbReference>
<keyword evidence="3" id="KW-1185">Reference proteome</keyword>
<dbReference type="GeneID" id="24165240"/>
<dbReference type="EMBL" id="GG704915">
    <property type="protein sequence ID" value="EAS28292.1"/>
    <property type="molecule type" value="Genomic_DNA"/>
</dbReference>
<reference evidence="3" key="2">
    <citation type="journal article" date="2010" name="Genome Res.">
        <title>Population genomic sequencing of Coccidioides fungi reveals recent hybridization and transposon control.</title>
        <authorList>
            <person name="Neafsey D.E."/>
            <person name="Barker B.M."/>
            <person name="Sharpton T.J."/>
            <person name="Stajich J.E."/>
            <person name="Park D.J."/>
            <person name="Whiston E."/>
            <person name="Hung C.-Y."/>
            <person name="McMahan C."/>
            <person name="White J."/>
            <person name="Sykes S."/>
            <person name="Heiman D."/>
            <person name="Young S."/>
            <person name="Zeng Q."/>
            <person name="Abouelleil A."/>
            <person name="Aftuck L."/>
            <person name="Bessette D."/>
            <person name="Brown A."/>
            <person name="FitzGerald M."/>
            <person name="Lui A."/>
            <person name="Macdonald J.P."/>
            <person name="Priest M."/>
            <person name="Orbach M.J."/>
            <person name="Galgiani J.N."/>
            <person name="Kirkland T.N."/>
            <person name="Cole G.T."/>
            <person name="Birren B.W."/>
            <person name="Henn M.R."/>
            <person name="Taylor J.W."/>
            <person name="Rounsley S.D."/>
        </authorList>
    </citation>
    <scope>GENOME REANNOTATION</scope>
    <source>
        <strain evidence="3">RS</strain>
    </source>
</reference>
<evidence type="ECO:0000313" key="2">
    <source>
        <dbReference type="EMBL" id="EAS28292.1"/>
    </source>
</evidence>
<feature type="region of interest" description="Disordered" evidence="1">
    <location>
        <begin position="1"/>
        <end position="26"/>
    </location>
</feature>
<dbReference type="Proteomes" id="UP000001261">
    <property type="component" value="Unassembled WGS sequence"/>
</dbReference>
<accession>A0A0E1RUS1</accession>